<evidence type="ECO:0000256" key="3">
    <source>
        <dbReference type="SAM" id="MobiDB-lite"/>
    </source>
</evidence>
<dbReference type="InterPro" id="IPR036388">
    <property type="entry name" value="WH-like_DNA-bd_sf"/>
</dbReference>
<dbReference type="InterPro" id="IPR032675">
    <property type="entry name" value="LRR_dom_sf"/>
</dbReference>
<evidence type="ECO:0000313" key="5">
    <source>
        <dbReference type="EMBL" id="KAF3601208.1"/>
    </source>
</evidence>
<accession>A0A8S9SIM8</accession>
<dbReference type="SUPFAM" id="SSF52058">
    <property type="entry name" value="L domain-like"/>
    <property type="match status" value="1"/>
</dbReference>
<feature type="region of interest" description="Disordered" evidence="3">
    <location>
        <begin position="330"/>
        <end position="370"/>
    </location>
</feature>
<dbReference type="InterPro" id="IPR058922">
    <property type="entry name" value="WHD_DRP"/>
</dbReference>
<dbReference type="PANTHER" id="PTHR23155">
    <property type="entry name" value="DISEASE RESISTANCE PROTEIN RP"/>
    <property type="match status" value="1"/>
</dbReference>
<evidence type="ECO:0000256" key="1">
    <source>
        <dbReference type="ARBA" id="ARBA00022737"/>
    </source>
</evidence>
<dbReference type="Gene3D" id="1.10.10.10">
    <property type="entry name" value="Winged helix-like DNA-binding domain superfamily/Winged helix DNA-binding domain"/>
    <property type="match status" value="1"/>
</dbReference>
<name>A0A8S9SIM8_BRACR</name>
<feature type="domain" description="Disease resistance protein winged helix" evidence="4">
    <location>
        <begin position="56"/>
        <end position="122"/>
    </location>
</feature>
<dbReference type="InterPro" id="IPR044974">
    <property type="entry name" value="Disease_R_plants"/>
</dbReference>
<dbReference type="Gene3D" id="3.80.10.10">
    <property type="entry name" value="Ribonuclease Inhibitor"/>
    <property type="match status" value="1"/>
</dbReference>
<evidence type="ECO:0000259" key="4">
    <source>
        <dbReference type="Pfam" id="PF23559"/>
    </source>
</evidence>
<dbReference type="Proteomes" id="UP000712600">
    <property type="component" value="Unassembled WGS sequence"/>
</dbReference>
<dbReference type="AlphaFoldDB" id="A0A8S9SIM8"/>
<organism evidence="5 6">
    <name type="scientific">Brassica cretica</name>
    <name type="common">Mustard</name>
    <dbReference type="NCBI Taxonomy" id="69181"/>
    <lineage>
        <taxon>Eukaryota</taxon>
        <taxon>Viridiplantae</taxon>
        <taxon>Streptophyta</taxon>
        <taxon>Embryophyta</taxon>
        <taxon>Tracheophyta</taxon>
        <taxon>Spermatophyta</taxon>
        <taxon>Magnoliopsida</taxon>
        <taxon>eudicotyledons</taxon>
        <taxon>Gunneridae</taxon>
        <taxon>Pentapetalae</taxon>
        <taxon>rosids</taxon>
        <taxon>malvids</taxon>
        <taxon>Brassicales</taxon>
        <taxon>Brassicaceae</taxon>
        <taxon>Brassiceae</taxon>
        <taxon>Brassica</taxon>
    </lineage>
</organism>
<dbReference type="PANTHER" id="PTHR23155:SF1192">
    <property type="entry name" value="DISEASE RESISTANCE PROTEIN RFL1-RELATED"/>
    <property type="match status" value="1"/>
</dbReference>
<evidence type="ECO:0000256" key="2">
    <source>
        <dbReference type="ARBA" id="ARBA00022821"/>
    </source>
</evidence>
<evidence type="ECO:0000313" key="6">
    <source>
        <dbReference type="Proteomes" id="UP000712600"/>
    </source>
</evidence>
<reference evidence="5" key="1">
    <citation type="submission" date="2019-12" db="EMBL/GenBank/DDBJ databases">
        <title>Genome sequencing and annotation of Brassica cretica.</title>
        <authorList>
            <person name="Studholme D.J."/>
            <person name="Sarris P."/>
        </authorList>
    </citation>
    <scope>NUCLEOTIDE SEQUENCE</scope>
    <source>
        <strain evidence="5">PFS-109/04</strain>
        <tissue evidence="5">Leaf</tissue>
    </source>
</reference>
<dbReference type="GO" id="GO:0098542">
    <property type="term" value="P:defense response to other organism"/>
    <property type="evidence" value="ECO:0007669"/>
    <property type="project" value="TreeGrafter"/>
</dbReference>
<dbReference type="EMBL" id="QGKX02000004">
    <property type="protein sequence ID" value="KAF3601208.1"/>
    <property type="molecule type" value="Genomic_DNA"/>
</dbReference>
<sequence>MSTKTKVEEWEHAVDELNKSAAEYPDMETNIIPVMKFRYNSLCGESIKSCVLYYALFPEDYEIDRERLIEYWLSEGFLGEYPDTKRAINKGHDVLGTIINASLLTKNGTREVQMDDVLQEMAIWIASYFWRLEYTYFVKGRFGLHEIPKLKDWEAVRRMSLMGSNIKDITCHPKCSKLTTMFLQNNKLKNVGDKISHWKYLVVLDLFGISYNNELPEQISKLASLQYLDLSITNIEQLHVGFQELKNLYQLNLNALGASASSSHKDMCRDRFRSNISDQRLGIMHFSFLFALHKSLSSVGVSIGVLRGTWKHLESKREWKVLFERVEYRSRQRERPTTPAPDETKAARHPAAGFSTCSEPTPRRQLSRVGVRSATRAQKEEMKCALGATSCSGVRYSLRTQLLVDNFRESERPRGARSATRAQYEETKQGFGAMSRSEVANPLWKQSDLVERLHEPARVSLLLIKNLCFIWAFQVVD</sequence>
<proteinExistence type="predicted"/>
<feature type="region of interest" description="Disordered" evidence="3">
    <location>
        <begin position="410"/>
        <end position="432"/>
    </location>
</feature>
<feature type="compositionally biased region" description="Basic and acidic residues" evidence="3">
    <location>
        <begin position="330"/>
        <end position="346"/>
    </location>
</feature>
<dbReference type="FunFam" id="1.10.10.10:FF:000322">
    <property type="entry name" value="Probable disease resistance protein At1g63360"/>
    <property type="match status" value="1"/>
</dbReference>
<dbReference type="Pfam" id="PF23559">
    <property type="entry name" value="WHD_DRP"/>
    <property type="match status" value="1"/>
</dbReference>
<keyword evidence="1" id="KW-0677">Repeat</keyword>
<protein>
    <recommendedName>
        <fullName evidence="4">Disease resistance protein winged helix domain-containing protein</fullName>
    </recommendedName>
</protein>
<comment type="caution">
    <text evidence="5">The sequence shown here is derived from an EMBL/GenBank/DDBJ whole genome shotgun (WGS) entry which is preliminary data.</text>
</comment>
<keyword evidence="2" id="KW-0611">Plant defense</keyword>
<gene>
    <name evidence="5" type="ORF">F2Q69_00036895</name>
</gene>